<dbReference type="STRING" id="50376.A0A517LK93"/>
<dbReference type="Proteomes" id="UP000316270">
    <property type="component" value="Chromosome 14"/>
</dbReference>
<name>A0A517LK93_9PEZI</name>
<keyword evidence="3" id="KW-1185">Reference proteome</keyword>
<organism evidence="2 3">
    <name type="scientific">Venturia effusa</name>
    <dbReference type="NCBI Taxonomy" id="50376"/>
    <lineage>
        <taxon>Eukaryota</taxon>
        <taxon>Fungi</taxon>
        <taxon>Dikarya</taxon>
        <taxon>Ascomycota</taxon>
        <taxon>Pezizomycotina</taxon>
        <taxon>Dothideomycetes</taxon>
        <taxon>Pleosporomycetidae</taxon>
        <taxon>Venturiales</taxon>
        <taxon>Venturiaceae</taxon>
        <taxon>Venturia</taxon>
    </lineage>
</organism>
<sequence>MAFLSYAGSRTLHVGFLIWSAYVGSVQSKAASRTPAVFDKPIQLTGNMTSNDIDFVDGLKINVYSPVDREVTVTKNDSPLNGTFVTGTTGTGYRTLQAYSYVFKTNPPGNDMIATINLPYDPTTLEEMSIERGDTFIGKLAEDKKAWIVSTAQQTVQRAESKTSMSQMTSLDGEYVILGRKGTDNGNIFMRYGTGAQLSANFTGGLGRQDVEFIDGLRFAVQSETPLRMNARLKYPLDESDIPEGMVSLNAYAWVVNTTGRVELTPAPIPPAPANGTSISLNVTSTPANGNTITLSAPPNAPPAPVDPAKPFTFANSRRRQLSPAAAPQPIPADPQASGSPDLPATNPGAKPKPAAPAPPAIANSPAPPFPDSPSAPVPPASSPSGGGIVIAARIEFPLNMNNVRQVMRNNSGSGTANPITGAALSDSEILSTLKFTIGRRPIDAKQNSPFTVVPMAAGGGLTPDTGGTDAGTGDAQSLQIINGRLVFEGVTQLDGEYVILIPLDSATTAKMVAAKAGLIKQTSGAQVNARVGAAIGTLAMGLWFLFML</sequence>
<feature type="compositionally biased region" description="Pro residues" evidence="1">
    <location>
        <begin position="354"/>
        <end position="382"/>
    </location>
</feature>
<protein>
    <submittedName>
        <fullName evidence="2">Uncharacterized protein</fullName>
    </submittedName>
</protein>
<evidence type="ECO:0000256" key="1">
    <source>
        <dbReference type="SAM" id="MobiDB-lite"/>
    </source>
</evidence>
<dbReference type="AlphaFoldDB" id="A0A517LK93"/>
<feature type="region of interest" description="Disordered" evidence="1">
    <location>
        <begin position="290"/>
        <end position="384"/>
    </location>
</feature>
<feature type="compositionally biased region" description="Low complexity" evidence="1">
    <location>
        <begin position="344"/>
        <end position="353"/>
    </location>
</feature>
<proteinExistence type="predicted"/>
<accession>A0A517LK93</accession>
<reference evidence="2 3" key="1">
    <citation type="submission" date="2019-07" db="EMBL/GenBank/DDBJ databases">
        <title>Finished genome of Venturia effusa.</title>
        <authorList>
            <person name="Young C.A."/>
            <person name="Cox M.P."/>
            <person name="Ganley A.R.D."/>
            <person name="David W.J."/>
        </authorList>
    </citation>
    <scope>NUCLEOTIDE SEQUENCE [LARGE SCALE GENOMIC DNA]</scope>
    <source>
        <strain evidence="3">albino</strain>
    </source>
</reference>
<dbReference type="EMBL" id="CP042198">
    <property type="protein sequence ID" value="QDS76059.1"/>
    <property type="molecule type" value="Genomic_DNA"/>
</dbReference>
<feature type="compositionally biased region" description="Pro residues" evidence="1">
    <location>
        <begin position="299"/>
        <end position="308"/>
    </location>
</feature>
<evidence type="ECO:0000313" key="3">
    <source>
        <dbReference type="Proteomes" id="UP000316270"/>
    </source>
</evidence>
<gene>
    <name evidence="2" type="ORF">FKW77_005696</name>
</gene>
<dbReference type="OrthoDB" id="6513042at2759"/>
<evidence type="ECO:0000313" key="2">
    <source>
        <dbReference type="EMBL" id="QDS76059.1"/>
    </source>
</evidence>